<evidence type="ECO:0000256" key="1">
    <source>
        <dbReference type="ARBA" id="ARBA00022512"/>
    </source>
</evidence>
<keyword evidence="1" id="KW-0134">Cell wall</keyword>
<dbReference type="AlphaFoldDB" id="A0A4V4RWF4"/>
<protein>
    <submittedName>
        <fullName evidence="9">LPXTG cell wall anchor domain-containing protein</fullName>
    </submittedName>
</protein>
<evidence type="ECO:0000259" key="8">
    <source>
        <dbReference type="PROSITE" id="PS50847"/>
    </source>
</evidence>
<feature type="domain" description="Gram-positive cocci surface proteins LPxTG" evidence="8">
    <location>
        <begin position="1234"/>
        <end position="1265"/>
    </location>
</feature>
<dbReference type="EMBL" id="SSXO01000003">
    <property type="protein sequence ID" value="TIH99674.1"/>
    <property type="molecule type" value="Genomic_DNA"/>
</dbReference>
<evidence type="ECO:0000256" key="5">
    <source>
        <dbReference type="SAM" id="Coils"/>
    </source>
</evidence>
<evidence type="ECO:0000313" key="9">
    <source>
        <dbReference type="EMBL" id="TIH99674.1"/>
    </source>
</evidence>
<dbReference type="Gene3D" id="2.60.120.260">
    <property type="entry name" value="Galactose-binding domain-like"/>
    <property type="match status" value="1"/>
</dbReference>
<accession>A0A4V4RWF4</accession>
<keyword evidence="2" id="KW-0964">Secreted</keyword>
<evidence type="ECO:0000256" key="4">
    <source>
        <dbReference type="ARBA" id="ARBA00023088"/>
    </source>
</evidence>
<proteinExistence type="predicted"/>
<evidence type="ECO:0000313" key="10">
    <source>
        <dbReference type="Proteomes" id="UP000305165"/>
    </source>
</evidence>
<evidence type="ECO:0000256" key="2">
    <source>
        <dbReference type="ARBA" id="ARBA00022525"/>
    </source>
</evidence>
<name>A0A4V4RWF4_STRSU</name>
<dbReference type="Pfam" id="PF00746">
    <property type="entry name" value="Gram_pos_anchor"/>
    <property type="match status" value="1"/>
</dbReference>
<dbReference type="InterPro" id="IPR013320">
    <property type="entry name" value="ConA-like_dom_sf"/>
</dbReference>
<evidence type="ECO:0000256" key="3">
    <source>
        <dbReference type="ARBA" id="ARBA00022729"/>
    </source>
</evidence>
<keyword evidence="7" id="KW-0472">Membrane</keyword>
<gene>
    <name evidence="9" type="ORF">FAJ39_05565</name>
</gene>
<dbReference type="InterPro" id="IPR019931">
    <property type="entry name" value="LPXTG_anchor"/>
</dbReference>
<organism evidence="9 10">
    <name type="scientific">Streptococcus suis</name>
    <dbReference type="NCBI Taxonomy" id="1307"/>
    <lineage>
        <taxon>Bacteria</taxon>
        <taxon>Bacillati</taxon>
        <taxon>Bacillota</taxon>
        <taxon>Bacilli</taxon>
        <taxon>Lactobacillales</taxon>
        <taxon>Streptococcaceae</taxon>
        <taxon>Streptococcus</taxon>
    </lineage>
</organism>
<dbReference type="SUPFAM" id="SSF49899">
    <property type="entry name" value="Concanavalin A-like lectins/glucanases"/>
    <property type="match status" value="1"/>
</dbReference>
<feature type="compositionally biased region" description="Polar residues" evidence="6">
    <location>
        <begin position="1031"/>
        <end position="1042"/>
    </location>
</feature>
<reference evidence="9 10" key="1">
    <citation type="submission" date="2019-04" db="EMBL/GenBank/DDBJ databases">
        <title>Genome analysis of Streptococcus suis strain WUSS424.</title>
        <authorList>
            <person name="Chen H."/>
            <person name="Gao X."/>
            <person name="Wu Z."/>
        </authorList>
    </citation>
    <scope>NUCLEOTIDE SEQUENCE [LARGE SCALE GENOMIC DNA]</scope>
    <source>
        <strain evidence="9 10">WUSS424</strain>
    </source>
</reference>
<sequence length="1265" mass="134309">MNRTNRNHQYALRKTRLGVGSVVIGVLLAGLLQAPAVLASETNAATGESGIVSESEVSRSLREKIAELRNLKDQIRDTAERTAVENEIANAQGALETGQDAVINAYLNHLPTVISRTRQIVDAQPPLSNTEIGEAAQVSPEEGEGTIGEGAGSEGAEGPVEEATPKEAATSDEFAALPVPEVYLVDRDEQALADRRVIHKIAQDYSESGAYDFTAEEIATLKNLGQGVLHFDVKVDQIEAGQQVDVFKVHTDDNNFYRIFAFMNGEQMHFGMEGKKDGSPYLDAAYMTTVLKPQLGEWSSLTYLKTGNRTRFFVNGRNSTTRNIQQNVDKLILVSDQSSVLFGTRDSSKGRVTLGDLAVYNNPNVVSDNSGVTDNPLSTRYFKNYPTQAVQPLTIARVAHAGESKDNFVEVFFNRAVAVIGQPDLALENGSYAKFIAQTSHNSAIYQVKDADYGQKITGLREKEGEHLLFNSSAGTVHLAGVLPRLDKVSVDDNHTSLVFTGSWTSETGQGKFGNTGRYTSGTNDRSVTLYFEGTGVDMYSERHNAHADFLVELDGEVIAYNEKLGLGREGKFSLFIPADQTRQRQERIFTLDQLRAGKHALTLSVDPANANKQLFLDVFELFGENARVLTKDEYFRDLVIEKERLVGLAADSTKVSDAEAFASKQTAFETELAKSVPSIPAIKQALADMSALIVEKALEDPAPVGDASEEAISVEEAKRLLAEYTEELEGYLALLDETSQDWIDYLLDFNGISRDLLAANDNDQDILEQYKEAKANVEMFRNWGSGTADQPSEGGDSGSGDTNTPTPTEGGDTGSGESNTPTPTDGSDTGSGDGSTPAPAGGGDTGSGDSSTPAPAEGGDTGSGDSSTPAPAEGGDSGSSDSNTPAPTEGSDTGSGDSSTPAPAEGGDSGSSDSNSEQEGQGAGLDLAALEEVLAIALALEEEKLSEAQAGQLAELLETAAATRTAENQEQVDEVVALFEEWLSGLTTSEGPADSGASEGTSSQTDSGASEGSGSQTGSGENEGTGNQTSDNASGTATEQPSLDAVSVARLRDIVSELEGYIPRLAGEEWPAYLNQFRDQANRVMASGTPTQLASHLAEGEELIELLRGVFAEAEQGNQSAEVTEKGKGLLNEGPKAFDGGLTLNENLVHELPAFDGGVSLNENLTHEVPSFEGGLTLNESLTHQVPTFDGGLVPNYAPNHHLPSMNPASLKPVPSTKTTERTDKEKSAAKVLPNTAGVESLLLTGMGLMTLGAAVALRRRKEK</sequence>
<feature type="compositionally biased region" description="Low complexity" evidence="6">
    <location>
        <begin position="821"/>
        <end position="840"/>
    </location>
</feature>
<feature type="compositionally biased region" description="Low complexity" evidence="6">
    <location>
        <begin position="911"/>
        <end position="927"/>
    </location>
</feature>
<feature type="coiled-coil region" evidence="5">
    <location>
        <begin position="708"/>
        <end position="742"/>
    </location>
</feature>
<comment type="caution">
    <text evidence="9">The sequence shown here is derived from an EMBL/GenBank/DDBJ whole genome shotgun (WGS) entry which is preliminary data.</text>
</comment>
<keyword evidence="4" id="KW-0572">Peptidoglycan-anchor</keyword>
<keyword evidence="7" id="KW-0812">Transmembrane</keyword>
<dbReference type="NCBIfam" id="TIGR01167">
    <property type="entry name" value="LPXTG_anchor"/>
    <property type="match status" value="1"/>
</dbReference>
<evidence type="ECO:0000256" key="6">
    <source>
        <dbReference type="SAM" id="MobiDB-lite"/>
    </source>
</evidence>
<feature type="region of interest" description="Disordered" evidence="6">
    <location>
        <begin position="1202"/>
        <end position="1230"/>
    </location>
</feature>
<feature type="transmembrane region" description="Helical" evidence="7">
    <location>
        <begin position="1242"/>
        <end position="1259"/>
    </location>
</feature>
<feature type="coiled-coil region" evidence="5">
    <location>
        <begin position="58"/>
        <end position="85"/>
    </location>
</feature>
<feature type="region of interest" description="Disordered" evidence="6">
    <location>
        <begin position="988"/>
        <end position="1042"/>
    </location>
</feature>
<dbReference type="PROSITE" id="PS50847">
    <property type="entry name" value="GRAM_POS_ANCHORING"/>
    <property type="match status" value="1"/>
</dbReference>
<feature type="compositionally biased region" description="Gly residues" evidence="6">
    <location>
        <begin position="145"/>
        <end position="155"/>
    </location>
</feature>
<keyword evidence="7" id="KW-1133">Transmembrane helix</keyword>
<keyword evidence="5" id="KW-0175">Coiled coil</keyword>
<evidence type="ECO:0000256" key="7">
    <source>
        <dbReference type="SAM" id="Phobius"/>
    </source>
</evidence>
<feature type="compositionally biased region" description="Basic and acidic residues" evidence="6">
    <location>
        <begin position="1220"/>
        <end position="1230"/>
    </location>
</feature>
<feature type="region of interest" description="Disordered" evidence="6">
    <location>
        <begin position="124"/>
        <end position="172"/>
    </location>
</feature>
<feature type="region of interest" description="Disordered" evidence="6">
    <location>
        <begin position="784"/>
        <end position="927"/>
    </location>
</feature>
<feature type="compositionally biased region" description="Low complexity" evidence="6">
    <location>
        <begin position="891"/>
        <end position="901"/>
    </location>
</feature>
<dbReference type="Proteomes" id="UP000305165">
    <property type="component" value="Unassembled WGS sequence"/>
</dbReference>
<keyword evidence="3" id="KW-0732">Signal</keyword>